<feature type="chain" id="PRO_5024310219" evidence="1">
    <location>
        <begin position="20"/>
        <end position="826"/>
    </location>
</feature>
<dbReference type="InterPro" id="IPR008979">
    <property type="entry name" value="Galactose-bd-like_sf"/>
</dbReference>
<dbReference type="PANTHER" id="PTHR31987">
    <property type="entry name" value="GLUTAMINASE A-RELATED"/>
    <property type="match status" value="1"/>
</dbReference>
<keyword evidence="1" id="KW-0732">Signal</keyword>
<evidence type="ECO:0000256" key="1">
    <source>
        <dbReference type="SAM" id="SignalP"/>
    </source>
</evidence>
<feature type="domain" description="Glutaminase A N-terminal" evidence="4">
    <location>
        <begin position="251"/>
        <end position="477"/>
    </location>
</feature>
<evidence type="ECO:0000259" key="3">
    <source>
        <dbReference type="Pfam" id="PF16335"/>
    </source>
</evidence>
<gene>
    <name evidence="5" type="ORF">FEM55_22395</name>
</gene>
<dbReference type="InterPro" id="IPR033433">
    <property type="entry name" value="GtaA_N"/>
</dbReference>
<accession>A0A5R9K6T1</accession>
<dbReference type="InterPro" id="IPR032514">
    <property type="entry name" value="GtaA_central"/>
</dbReference>
<evidence type="ECO:0000313" key="5">
    <source>
        <dbReference type="EMBL" id="TLU89491.1"/>
    </source>
</evidence>
<dbReference type="SUPFAM" id="SSF49785">
    <property type="entry name" value="Galactose-binding domain-like"/>
    <property type="match status" value="1"/>
</dbReference>
<dbReference type="OrthoDB" id="175993at2"/>
<dbReference type="EMBL" id="VCEI01000030">
    <property type="protein sequence ID" value="TLU89491.1"/>
    <property type="molecule type" value="Genomic_DNA"/>
</dbReference>
<dbReference type="Pfam" id="PF16335">
    <property type="entry name" value="GtaA_6_Hairpin"/>
    <property type="match status" value="1"/>
</dbReference>
<dbReference type="PANTHER" id="PTHR31987:SF1">
    <property type="entry name" value="GLUTAMINASE A"/>
    <property type="match status" value="1"/>
</dbReference>
<protein>
    <submittedName>
        <fullName evidence="5">DUF4965 domain-containing protein</fullName>
    </submittedName>
</protein>
<dbReference type="GO" id="GO:0005975">
    <property type="term" value="P:carbohydrate metabolic process"/>
    <property type="evidence" value="ECO:0007669"/>
    <property type="project" value="InterPro"/>
</dbReference>
<sequence length="826" mass="91932">MTKLWSLAFLLFSSFTLVAQNFRPPAVPLVTVDPYTSVWSFGDSLNGSVTKHWTGKPHPMDGLIRVDGKTYRFLGAANPQLKTIVPVAKETGYTAKYTVSDPGENWFKENYNSAAWKAGQAPFGTKDRNDNMLKTGTVFPNEVWYRREFTLTDANLEKAGLNIFHDDDVKVYINGISAYECSPCFTGDYELKPMSEAARKSLKKGKNVLAAYCKNGAGPGYIDIGIVDEKAPKGGNIILSARQTGFEMKATQTIYEFEAGPVHLTAKFVAPLIMSNLELLSRPVNYVVYDVKSSDGKAHDVQILHAVSGLWAVNDYSQEVTGKSASANGLLMLSLNNKEQKLLARKGDDVRIDWGQAYLSAPTSYAKSFRMGASADLIQIFKENGKLNNVFQEIGNAASTSMALVLDAGAVTGENKSFHAMLGYDDGYSVQYFGKNLRPWWNKDGNKTIQNELKNAEDDFSKILQMCAETDKTIYDDALKAGGKEYAELCVLAYRQAIAAHKLVADQDGTPLFFSKENFSNGSIGTVDITYPSAPLFLLYNPVLLKGMMEPIFYYSESGKWTKPFAAHDVGTYPLANGQTYGEDMPVEESGNMLILTYAICKAENNNDFAKKHWKVLTTWANYLKKEGFDPANQLCTDDFAGHLARNANLSIKAIMGLASYAKMAEQLGDTKEAAEVNALVKEFAAKWMDLADSGDHYALTFDNKNSWSQKYNLVWDKLLALNVFPTTVAEKEINYYLTKQQPFGLPLDSRKTYSKSDWIVWTATLAQNQSDFNALIKPIYKYAMETPDRIPLSDWHETVNGKSVGFRARSVVGGYWMKVLGERWK</sequence>
<dbReference type="Proteomes" id="UP000309788">
    <property type="component" value="Unassembled WGS sequence"/>
</dbReference>
<evidence type="ECO:0000313" key="6">
    <source>
        <dbReference type="Proteomes" id="UP000309788"/>
    </source>
</evidence>
<comment type="caution">
    <text evidence="5">The sequence shown here is derived from an EMBL/GenBank/DDBJ whole genome shotgun (WGS) entry which is preliminary data.</text>
</comment>
<dbReference type="Gene3D" id="2.60.120.260">
    <property type="entry name" value="Galactose-binding domain-like"/>
    <property type="match status" value="1"/>
</dbReference>
<organism evidence="5 6">
    <name type="scientific">Dyadobacter sediminis</name>
    <dbReference type="NCBI Taxonomy" id="1493691"/>
    <lineage>
        <taxon>Bacteria</taxon>
        <taxon>Pseudomonadati</taxon>
        <taxon>Bacteroidota</taxon>
        <taxon>Cytophagia</taxon>
        <taxon>Cytophagales</taxon>
        <taxon>Spirosomataceae</taxon>
        <taxon>Dyadobacter</taxon>
    </lineage>
</organism>
<dbReference type="AlphaFoldDB" id="A0A5R9K6T1"/>
<feature type="domain" description="DUF4964" evidence="2">
    <location>
        <begin position="19"/>
        <end position="86"/>
    </location>
</feature>
<dbReference type="SUPFAM" id="SSF48208">
    <property type="entry name" value="Six-hairpin glycosidases"/>
    <property type="match status" value="1"/>
</dbReference>
<feature type="signal peptide" evidence="1">
    <location>
        <begin position="1"/>
        <end position="19"/>
    </location>
</feature>
<keyword evidence="6" id="KW-1185">Reference proteome</keyword>
<proteinExistence type="predicted"/>
<name>A0A5R9K6T1_9BACT</name>
<feature type="domain" description="Glutaminase A central" evidence="3">
    <location>
        <begin position="483"/>
        <end position="819"/>
    </location>
</feature>
<evidence type="ECO:0000259" key="4">
    <source>
        <dbReference type="Pfam" id="PF17168"/>
    </source>
</evidence>
<dbReference type="InterPro" id="IPR052743">
    <property type="entry name" value="Glutaminase_GtaA"/>
</dbReference>
<dbReference type="RefSeq" id="WP_138283551.1">
    <property type="nucleotide sequence ID" value="NZ_BMGE01000004.1"/>
</dbReference>
<reference evidence="5 6" key="1">
    <citation type="submission" date="2019-05" db="EMBL/GenBank/DDBJ databases">
        <authorList>
            <person name="Qu J.-H."/>
        </authorList>
    </citation>
    <scope>NUCLEOTIDE SEQUENCE [LARGE SCALE GENOMIC DNA]</scope>
    <source>
        <strain evidence="5 6">Z12</strain>
    </source>
</reference>
<dbReference type="Pfam" id="PF16334">
    <property type="entry name" value="DUF4964"/>
    <property type="match status" value="1"/>
</dbReference>
<evidence type="ECO:0000259" key="2">
    <source>
        <dbReference type="Pfam" id="PF16334"/>
    </source>
</evidence>
<dbReference type="InterPro" id="IPR032515">
    <property type="entry name" value="DUF4964"/>
</dbReference>
<dbReference type="Pfam" id="PF17168">
    <property type="entry name" value="DUF5127"/>
    <property type="match status" value="1"/>
</dbReference>
<dbReference type="InterPro" id="IPR008928">
    <property type="entry name" value="6-hairpin_glycosidase_sf"/>
</dbReference>